<dbReference type="PANTHER" id="PTHR11324:SF16">
    <property type="entry name" value="PDZ DOMAIN-CONTAINING PROTEIN 2"/>
    <property type="match status" value="1"/>
</dbReference>
<dbReference type="SMART" id="SM00228">
    <property type="entry name" value="PDZ"/>
    <property type="match status" value="1"/>
</dbReference>
<sequence length="158" mass="17230">MTSSEVRHILMNPGPQLRLVIQRRKGSNDNGSILPFDSKANSPPSPTAKSWTTKFPTADQSMASVSYGKPIEVRLIKGCTGLGILLDGGKNSPLGDRPLTIKRMFAAGAAEKSHRIHVGDQVTAINDVNFENHTRLEAWTYLRSLPDGEVVLTILPKL</sequence>
<dbReference type="InterPro" id="IPR036034">
    <property type="entry name" value="PDZ_sf"/>
</dbReference>
<dbReference type="AlphaFoldDB" id="A0A183IUI5"/>
<proteinExistence type="predicted"/>
<evidence type="ECO:0000313" key="3">
    <source>
        <dbReference type="EMBL" id="VDP12558.1"/>
    </source>
</evidence>
<reference evidence="5" key="1">
    <citation type="submission" date="2016-06" db="UniProtKB">
        <authorList>
            <consortium name="WormBaseParasite"/>
        </authorList>
    </citation>
    <scope>IDENTIFICATION</scope>
</reference>
<evidence type="ECO:0000259" key="2">
    <source>
        <dbReference type="PROSITE" id="PS50106"/>
    </source>
</evidence>
<gene>
    <name evidence="3" type="ORF">SBAD_LOCUS7282</name>
</gene>
<dbReference type="SUPFAM" id="SSF50156">
    <property type="entry name" value="PDZ domain-like"/>
    <property type="match status" value="1"/>
</dbReference>
<evidence type="ECO:0000313" key="5">
    <source>
        <dbReference type="WBParaSite" id="SBAD_0000755501-mRNA-1"/>
    </source>
</evidence>
<dbReference type="WBParaSite" id="SBAD_0000755501-mRNA-1">
    <property type="protein sequence ID" value="SBAD_0000755501-mRNA-1"/>
    <property type="gene ID" value="SBAD_0000755501"/>
</dbReference>
<organism evidence="5">
    <name type="scientific">Soboliphyme baturini</name>
    <dbReference type="NCBI Taxonomy" id="241478"/>
    <lineage>
        <taxon>Eukaryota</taxon>
        <taxon>Metazoa</taxon>
        <taxon>Ecdysozoa</taxon>
        <taxon>Nematoda</taxon>
        <taxon>Enoplea</taxon>
        <taxon>Dorylaimia</taxon>
        <taxon>Dioctophymatida</taxon>
        <taxon>Dioctophymatoidea</taxon>
        <taxon>Soboliphymatidae</taxon>
        <taxon>Soboliphyme</taxon>
    </lineage>
</organism>
<dbReference type="EMBL" id="UZAM01010494">
    <property type="protein sequence ID" value="VDP12558.1"/>
    <property type="molecule type" value="Genomic_DNA"/>
</dbReference>
<dbReference type="PROSITE" id="PS50106">
    <property type="entry name" value="PDZ"/>
    <property type="match status" value="1"/>
</dbReference>
<dbReference type="PANTHER" id="PTHR11324">
    <property type="entry name" value="IL16-RELATED"/>
    <property type="match status" value="1"/>
</dbReference>
<dbReference type="Proteomes" id="UP000270296">
    <property type="component" value="Unassembled WGS sequence"/>
</dbReference>
<dbReference type="Gene3D" id="2.30.42.10">
    <property type="match status" value="1"/>
</dbReference>
<keyword evidence="4" id="KW-1185">Reference proteome</keyword>
<dbReference type="OrthoDB" id="42382at2759"/>
<reference evidence="3 4" key="2">
    <citation type="submission" date="2018-11" db="EMBL/GenBank/DDBJ databases">
        <authorList>
            <consortium name="Pathogen Informatics"/>
        </authorList>
    </citation>
    <scope>NUCLEOTIDE SEQUENCE [LARGE SCALE GENOMIC DNA]</scope>
</reference>
<dbReference type="Pfam" id="PF00595">
    <property type="entry name" value="PDZ"/>
    <property type="match status" value="1"/>
</dbReference>
<feature type="domain" description="PDZ" evidence="2">
    <location>
        <begin position="72"/>
        <end position="144"/>
    </location>
</feature>
<name>A0A183IUI5_9BILA</name>
<dbReference type="InterPro" id="IPR001478">
    <property type="entry name" value="PDZ"/>
</dbReference>
<evidence type="ECO:0000256" key="1">
    <source>
        <dbReference type="SAM" id="MobiDB-lite"/>
    </source>
</evidence>
<feature type="region of interest" description="Disordered" evidence="1">
    <location>
        <begin position="28"/>
        <end position="53"/>
    </location>
</feature>
<feature type="compositionally biased region" description="Polar residues" evidence="1">
    <location>
        <begin position="39"/>
        <end position="53"/>
    </location>
</feature>
<protein>
    <submittedName>
        <fullName evidence="5">PDZ domain-containing protein</fullName>
    </submittedName>
</protein>
<accession>A0A183IUI5</accession>
<evidence type="ECO:0000313" key="4">
    <source>
        <dbReference type="Proteomes" id="UP000270296"/>
    </source>
</evidence>